<gene>
    <name evidence="2" type="ORF">SAMEA4873555_01304</name>
</gene>
<proteinExistence type="predicted"/>
<reference evidence="2" key="1">
    <citation type="submission" date="2019-03" db="EMBL/GenBank/DDBJ databases">
        <authorList>
            <consortium name="Pathogen Informatics"/>
        </authorList>
    </citation>
    <scope>NUCLEOTIDE SEQUENCE</scope>
    <source>
        <strain evidence="2">5012STDY7626354</strain>
    </source>
</reference>
<protein>
    <submittedName>
        <fullName evidence="2">Uncharacterized protein</fullName>
    </submittedName>
</protein>
<feature type="transmembrane region" description="Helical" evidence="1">
    <location>
        <begin position="12"/>
        <end position="36"/>
    </location>
</feature>
<keyword evidence="1" id="KW-1133">Transmembrane helix</keyword>
<dbReference type="AlphaFoldDB" id="A0A486QI87"/>
<feature type="transmembrane region" description="Helical" evidence="1">
    <location>
        <begin position="42"/>
        <end position="65"/>
    </location>
</feature>
<evidence type="ECO:0000313" key="2">
    <source>
        <dbReference type="EMBL" id="VGL89277.1"/>
    </source>
</evidence>
<dbReference type="EMBL" id="CAAHCY010000001">
    <property type="protein sequence ID" value="VGL89277.1"/>
    <property type="molecule type" value="Genomic_DNA"/>
</dbReference>
<accession>A0A486QI87</accession>
<dbReference type="RefSeq" id="WP_048983287.1">
    <property type="nucleotide sequence ID" value="NZ_CP142991.1"/>
</dbReference>
<name>A0A486QI87_KLEPN</name>
<sequence length="83" mass="9566">MNDIQRYRMGYFGWLKNAFSMAAAAVSDMCAVVFSVEMACALLWIAIIVTFPVSMPILALVQMMVTRRKLRKRYGHDELMRDD</sequence>
<keyword evidence="1" id="KW-0812">Transmembrane</keyword>
<evidence type="ECO:0000256" key="1">
    <source>
        <dbReference type="SAM" id="Phobius"/>
    </source>
</evidence>
<keyword evidence="1" id="KW-0472">Membrane</keyword>
<organism evidence="2">
    <name type="scientific">Klebsiella pneumoniae</name>
    <dbReference type="NCBI Taxonomy" id="573"/>
    <lineage>
        <taxon>Bacteria</taxon>
        <taxon>Pseudomonadati</taxon>
        <taxon>Pseudomonadota</taxon>
        <taxon>Gammaproteobacteria</taxon>
        <taxon>Enterobacterales</taxon>
        <taxon>Enterobacteriaceae</taxon>
        <taxon>Klebsiella/Raoultella group</taxon>
        <taxon>Klebsiella</taxon>
        <taxon>Klebsiella pneumoniae complex</taxon>
    </lineage>
</organism>